<dbReference type="EMBL" id="MU274918">
    <property type="protein sequence ID" value="KAI0087357.1"/>
    <property type="molecule type" value="Genomic_DNA"/>
</dbReference>
<protein>
    <submittedName>
        <fullName evidence="1">Uncharacterized protein</fullName>
    </submittedName>
</protein>
<keyword evidence="2" id="KW-1185">Reference proteome</keyword>
<organism evidence="1 2">
    <name type="scientific">Irpex rosettiformis</name>
    <dbReference type="NCBI Taxonomy" id="378272"/>
    <lineage>
        <taxon>Eukaryota</taxon>
        <taxon>Fungi</taxon>
        <taxon>Dikarya</taxon>
        <taxon>Basidiomycota</taxon>
        <taxon>Agaricomycotina</taxon>
        <taxon>Agaricomycetes</taxon>
        <taxon>Polyporales</taxon>
        <taxon>Irpicaceae</taxon>
        <taxon>Irpex</taxon>
    </lineage>
</organism>
<comment type="caution">
    <text evidence="1">The sequence shown here is derived from an EMBL/GenBank/DDBJ whole genome shotgun (WGS) entry which is preliminary data.</text>
</comment>
<dbReference type="Proteomes" id="UP001055072">
    <property type="component" value="Unassembled WGS sequence"/>
</dbReference>
<name>A0ACB8TZ46_9APHY</name>
<evidence type="ECO:0000313" key="2">
    <source>
        <dbReference type="Proteomes" id="UP001055072"/>
    </source>
</evidence>
<accession>A0ACB8TZ46</accession>
<proteinExistence type="predicted"/>
<evidence type="ECO:0000313" key="1">
    <source>
        <dbReference type="EMBL" id="KAI0087357.1"/>
    </source>
</evidence>
<reference evidence="1" key="1">
    <citation type="journal article" date="2021" name="Environ. Microbiol.">
        <title>Gene family expansions and transcriptome signatures uncover fungal adaptations to wood decay.</title>
        <authorList>
            <person name="Hage H."/>
            <person name="Miyauchi S."/>
            <person name="Viragh M."/>
            <person name="Drula E."/>
            <person name="Min B."/>
            <person name="Chaduli D."/>
            <person name="Navarro D."/>
            <person name="Favel A."/>
            <person name="Norest M."/>
            <person name="Lesage-Meessen L."/>
            <person name="Balint B."/>
            <person name="Merenyi Z."/>
            <person name="de Eugenio L."/>
            <person name="Morin E."/>
            <person name="Martinez A.T."/>
            <person name="Baldrian P."/>
            <person name="Stursova M."/>
            <person name="Martinez M.J."/>
            <person name="Novotny C."/>
            <person name="Magnuson J.K."/>
            <person name="Spatafora J.W."/>
            <person name="Maurice S."/>
            <person name="Pangilinan J."/>
            <person name="Andreopoulos W."/>
            <person name="LaButti K."/>
            <person name="Hundley H."/>
            <person name="Na H."/>
            <person name="Kuo A."/>
            <person name="Barry K."/>
            <person name="Lipzen A."/>
            <person name="Henrissat B."/>
            <person name="Riley R."/>
            <person name="Ahrendt S."/>
            <person name="Nagy L.G."/>
            <person name="Grigoriev I.V."/>
            <person name="Martin F."/>
            <person name="Rosso M.N."/>
        </authorList>
    </citation>
    <scope>NUCLEOTIDE SEQUENCE</scope>
    <source>
        <strain evidence="1">CBS 384.51</strain>
    </source>
</reference>
<gene>
    <name evidence="1" type="ORF">BDY19DRAFT_955316</name>
</gene>
<sequence>MNNPKSTVLGWGSLIAAAGVSYYFAKKSINERRAEQDAKGTRPKEKLDWKQKIEKDSQAQTSGETSKEKTGDVSPRAKVAEPPTDESHGKAG</sequence>